<dbReference type="Pfam" id="PF25876">
    <property type="entry name" value="HH_MFP_RND"/>
    <property type="match status" value="1"/>
</dbReference>
<evidence type="ECO:0000313" key="7">
    <source>
        <dbReference type="Proteomes" id="UP000198862"/>
    </source>
</evidence>
<organism evidence="6 7">
    <name type="scientific">Pseudoalteromonas denitrificans DSM 6059</name>
    <dbReference type="NCBI Taxonomy" id="1123010"/>
    <lineage>
        <taxon>Bacteria</taxon>
        <taxon>Pseudomonadati</taxon>
        <taxon>Pseudomonadota</taxon>
        <taxon>Gammaproteobacteria</taxon>
        <taxon>Alteromonadales</taxon>
        <taxon>Pseudoalteromonadaceae</taxon>
        <taxon>Pseudoalteromonas</taxon>
    </lineage>
</organism>
<gene>
    <name evidence="6" type="ORF">SAMN02745724_03706</name>
</gene>
<dbReference type="InterPro" id="IPR058792">
    <property type="entry name" value="Beta-barrel_RND_2"/>
</dbReference>
<dbReference type="Gene3D" id="2.40.30.170">
    <property type="match status" value="1"/>
</dbReference>
<dbReference type="SUPFAM" id="SSF111369">
    <property type="entry name" value="HlyD-like secretion proteins"/>
    <property type="match status" value="1"/>
</dbReference>
<dbReference type="NCBIfam" id="TIGR01730">
    <property type="entry name" value="RND_mfp"/>
    <property type="match status" value="1"/>
</dbReference>
<protein>
    <submittedName>
        <fullName evidence="6">RND family efflux transporter, MFP subunit</fullName>
    </submittedName>
</protein>
<proteinExistence type="inferred from homology"/>
<dbReference type="AlphaFoldDB" id="A0A1I1Q1P9"/>
<dbReference type="GO" id="GO:1990281">
    <property type="term" value="C:efflux pump complex"/>
    <property type="evidence" value="ECO:0007669"/>
    <property type="project" value="TreeGrafter"/>
</dbReference>
<comment type="similarity">
    <text evidence="1">Belongs to the membrane fusion protein (MFP) (TC 8.A.1) family.</text>
</comment>
<dbReference type="Pfam" id="PF25917">
    <property type="entry name" value="BSH_RND"/>
    <property type="match status" value="1"/>
</dbReference>
<feature type="transmembrane region" description="Helical" evidence="2">
    <location>
        <begin position="26"/>
        <end position="46"/>
    </location>
</feature>
<accession>A0A1I1Q1P9</accession>
<keyword evidence="2" id="KW-1133">Transmembrane helix</keyword>
<evidence type="ECO:0000259" key="3">
    <source>
        <dbReference type="Pfam" id="PF25876"/>
    </source>
</evidence>
<evidence type="ECO:0000259" key="5">
    <source>
        <dbReference type="Pfam" id="PF25954"/>
    </source>
</evidence>
<dbReference type="OrthoDB" id="9789643at2"/>
<evidence type="ECO:0000256" key="1">
    <source>
        <dbReference type="ARBA" id="ARBA00009477"/>
    </source>
</evidence>
<dbReference type="RefSeq" id="WP_091988036.1">
    <property type="nucleotide sequence ID" value="NZ_FOLO01000037.1"/>
</dbReference>
<feature type="domain" description="Multidrug resistance protein MdtA-like barrel-sandwich hybrid" evidence="4">
    <location>
        <begin position="103"/>
        <end position="254"/>
    </location>
</feature>
<evidence type="ECO:0000313" key="6">
    <source>
        <dbReference type="EMBL" id="SFD15872.1"/>
    </source>
</evidence>
<dbReference type="Proteomes" id="UP000198862">
    <property type="component" value="Unassembled WGS sequence"/>
</dbReference>
<keyword evidence="2" id="KW-0472">Membrane</keyword>
<evidence type="ECO:0000256" key="2">
    <source>
        <dbReference type="SAM" id="Phobius"/>
    </source>
</evidence>
<dbReference type="Gene3D" id="2.40.50.100">
    <property type="match status" value="2"/>
</dbReference>
<dbReference type="EMBL" id="FOLO01000037">
    <property type="protein sequence ID" value="SFD15872.1"/>
    <property type="molecule type" value="Genomic_DNA"/>
</dbReference>
<dbReference type="PANTHER" id="PTHR30469:SF38">
    <property type="entry name" value="HLYD FAMILY SECRETION PROTEIN"/>
    <property type="match status" value="1"/>
</dbReference>
<dbReference type="InterPro" id="IPR058625">
    <property type="entry name" value="MdtA-like_BSH"/>
</dbReference>
<evidence type="ECO:0000259" key="4">
    <source>
        <dbReference type="Pfam" id="PF25917"/>
    </source>
</evidence>
<keyword evidence="2" id="KW-0812">Transmembrane</keyword>
<dbReference type="GO" id="GO:0015562">
    <property type="term" value="F:efflux transmembrane transporter activity"/>
    <property type="evidence" value="ECO:0007669"/>
    <property type="project" value="TreeGrafter"/>
</dbReference>
<feature type="domain" description="CusB-like beta-barrel" evidence="5">
    <location>
        <begin position="273"/>
        <end position="346"/>
    </location>
</feature>
<sequence length="349" mass="38400">MASTTLKSELSALSIDRSSPNQTNKLPLTSIAISFSIILMAVLYGYSQYSVAASQTKKVNKNPTKVSNFALPIKDLPSDINQKNRNVLNNKVLDASGHIVARRIATVSSRVTGKLDKLYIEEGLAVTKNQVLAQLDDERAKISYQLALAELMSQKAGLEELDVSLKFENQKLERRKKLLKNNQISEELLENSQVKAQKIAAQIKSKQAKVISAQKQVELSLYQLNHHKIVAPFDGVVISKNAQVGELISTGSSAGGSIRTGVGTIVDMRSLEIEVEVGESYINRVFSEQAVVATLDAYPQWQIKSQVIAVIPTADRQKASIKVRIKLLEADERILPDMSVKVSFLDKSI</sequence>
<reference evidence="6 7" key="1">
    <citation type="submission" date="2016-10" db="EMBL/GenBank/DDBJ databases">
        <authorList>
            <person name="de Groot N.N."/>
        </authorList>
    </citation>
    <scope>NUCLEOTIDE SEQUENCE [LARGE SCALE GENOMIC DNA]</scope>
    <source>
        <strain evidence="6 7">DSM 6059</strain>
    </source>
</reference>
<dbReference type="Pfam" id="PF25954">
    <property type="entry name" value="Beta-barrel_RND_2"/>
    <property type="match status" value="1"/>
</dbReference>
<keyword evidence="7" id="KW-1185">Reference proteome</keyword>
<dbReference type="InterPro" id="IPR058624">
    <property type="entry name" value="MdtA-like_HH"/>
</dbReference>
<dbReference type="STRING" id="1123010.SAMN02745724_03706"/>
<feature type="domain" description="Multidrug resistance protein MdtA-like alpha-helical hairpin" evidence="3">
    <location>
        <begin position="151"/>
        <end position="217"/>
    </location>
</feature>
<dbReference type="InterPro" id="IPR006143">
    <property type="entry name" value="RND_pump_MFP"/>
</dbReference>
<name>A0A1I1Q1P9_9GAMM</name>
<dbReference type="PANTHER" id="PTHR30469">
    <property type="entry name" value="MULTIDRUG RESISTANCE PROTEIN MDTA"/>
    <property type="match status" value="1"/>
</dbReference>